<name>A0A8S1BJ39_9INSE</name>
<feature type="binding site" evidence="16">
    <location>
        <begin position="1108"/>
        <end position="1112"/>
    </location>
    <ligand>
        <name>ATP</name>
        <dbReference type="ChEBI" id="CHEBI:30616"/>
    </ligand>
</feature>
<dbReference type="EMBL" id="CADEPI010000001">
    <property type="protein sequence ID" value="CAB3359226.1"/>
    <property type="molecule type" value="Genomic_DNA"/>
</dbReference>
<keyword evidence="5 20" id="KW-0812">Transmembrane</keyword>
<keyword evidence="6 17" id="KW-0479">Metal-binding</keyword>
<dbReference type="FunFam" id="3.30.70.1230:FF:000006">
    <property type="entry name" value="Adenylate cyclase"/>
    <property type="match status" value="1"/>
</dbReference>
<keyword evidence="10 17" id="KW-0460">Magnesium</keyword>
<feature type="region of interest" description="Disordered" evidence="19">
    <location>
        <begin position="1"/>
        <end position="22"/>
    </location>
</feature>
<dbReference type="InterPro" id="IPR029787">
    <property type="entry name" value="Nucleotide_cyclase"/>
</dbReference>
<keyword evidence="9 16" id="KW-0067">ATP-binding</keyword>
<dbReference type="Pfam" id="PF16214">
    <property type="entry name" value="AC_N"/>
    <property type="match status" value="1"/>
</dbReference>
<evidence type="ECO:0000256" key="11">
    <source>
        <dbReference type="ARBA" id="ARBA00022989"/>
    </source>
</evidence>
<dbReference type="GO" id="GO:0006171">
    <property type="term" value="P:cAMP biosynthetic process"/>
    <property type="evidence" value="ECO:0007669"/>
    <property type="project" value="UniProtKB-KW"/>
</dbReference>
<feature type="binding site" evidence="17">
    <location>
        <position position="355"/>
    </location>
    <ligand>
        <name>Mg(2+)</name>
        <dbReference type="ChEBI" id="CHEBI:18420"/>
        <label>2</label>
        <note>catalytic</note>
    </ligand>
</feature>
<dbReference type="SUPFAM" id="SSF55073">
    <property type="entry name" value="Nucleotide cyclase"/>
    <property type="match status" value="2"/>
</dbReference>
<feature type="transmembrane region" description="Helical" evidence="20">
    <location>
        <begin position="150"/>
        <end position="170"/>
    </location>
</feature>
<feature type="binding site" evidence="17">
    <location>
        <position position="311"/>
    </location>
    <ligand>
        <name>Mg(2+)</name>
        <dbReference type="ChEBI" id="CHEBI:18420"/>
        <label>1</label>
        <note>catalytic</note>
    </ligand>
</feature>
<dbReference type="Pfam" id="PF00211">
    <property type="entry name" value="Guanylate_cyc"/>
    <property type="match status" value="2"/>
</dbReference>
<comment type="subcellular location">
    <subcellularLocation>
        <location evidence="3">Membrane</location>
        <topology evidence="3">Multi-pass membrane protein</topology>
    </subcellularLocation>
</comment>
<feature type="region of interest" description="Disordered" evidence="19">
    <location>
        <begin position="1194"/>
        <end position="1226"/>
    </location>
</feature>
<keyword evidence="14" id="KW-0325">Glycoprotein</keyword>
<dbReference type="Proteomes" id="UP000494165">
    <property type="component" value="Unassembled WGS sequence"/>
</dbReference>
<feature type="compositionally biased region" description="Polar residues" evidence="19">
    <location>
        <begin position="1298"/>
        <end position="1315"/>
    </location>
</feature>
<comment type="cofactor">
    <cofactor evidence="17">
        <name>Mg(2+)</name>
        <dbReference type="ChEBI" id="CHEBI:18420"/>
    </cofactor>
    <cofactor evidence="17">
        <name>Mn(2+)</name>
        <dbReference type="ChEBI" id="CHEBI:29035"/>
    </cofactor>
    <text evidence="17">Binds 2 magnesium ions per subunit. Is also active with manganese (in vitro).</text>
</comment>
<feature type="binding site" evidence="17">
    <location>
        <position position="311"/>
    </location>
    <ligand>
        <name>Mg(2+)</name>
        <dbReference type="ChEBI" id="CHEBI:18420"/>
        <label>2</label>
        <note>catalytic</note>
    </ligand>
</feature>
<feature type="transmembrane region" description="Helical" evidence="20">
    <location>
        <begin position="177"/>
        <end position="195"/>
    </location>
</feature>
<proteinExistence type="inferred from homology"/>
<evidence type="ECO:0000256" key="19">
    <source>
        <dbReference type="SAM" id="MobiDB-lite"/>
    </source>
</evidence>
<feature type="region of interest" description="Disordered" evidence="19">
    <location>
        <begin position="493"/>
        <end position="553"/>
    </location>
</feature>
<dbReference type="GO" id="GO:0005524">
    <property type="term" value="F:ATP binding"/>
    <property type="evidence" value="ECO:0007669"/>
    <property type="project" value="UniProtKB-KW"/>
</dbReference>
<feature type="transmembrane region" description="Helical" evidence="20">
    <location>
        <begin position="657"/>
        <end position="675"/>
    </location>
</feature>
<dbReference type="Gene3D" id="3.30.70.1230">
    <property type="entry name" value="Nucleotide cyclase"/>
    <property type="match status" value="2"/>
</dbReference>
<comment type="cofactor">
    <cofactor evidence="2">
        <name>Mn(2+)</name>
        <dbReference type="ChEBI" id="CHEBI:29035"/>
    </cofactor>
</comment>
<dbReference type="GO" id="GO:0035556">
    <property type="term" value="P:intracellular signal transduction"/>
    <property type="evidence" value="ECO:0007669"/>
    <property type="project" value="InterPro"/>
</dbReference>
<feature type="transmembrane region" description="Helical" evidence="20">
    <location>
        <begin position="821"/>
        <end position="839"/>
    </location>
</feature>
<dbReference type="PANTHER" id="PTHR45627">
    <property type="entry name" value="ADENYLATE CYCLASE TYPE 1"/>
    <property type="match status" value="1"/>
</dbReference>
<feature type="binding site" evidence="17">
    <location>
        <position position="355"/>
    </location>
    <ligand>
        <name>Mg(2+)</name>
        <dbReference type="ChEBI" id="CHEBI:18420"/>
        <label>1</label>
        <note>catalytic</note>
    </ligand>
</feature>
<dbReference type="GO" id="GO:0046872">
    <property type="term" value="F:metal ion binding"/>
    <property type="evidence" value="ECO:0007669"/>
    <property type="project" value="UniProtKB-KW"/>
</dbReference>
<feature type="transmembrane region" description="Helical" evidence="20">
    <location>
        <begin position="681"/>
        <end position="702"/>
    </location>
</feature>
<dbReference type="FunFam" id="3.30.70.1230:FF:000011">
    <property type="entry name" value="Adenylate cyclase"/>
    <property type="match status" value="1"/>
</dbReference>
<sequence>MTTPTSGEPLSPAQHDDEESVPKKSQGLFKRGALWRGIYLPSLTSSFCSRPLELAYQRYSHRQRQKALMIVNCVDLAVKLALLLTALLSDSEMKIKPTEIAWTTVSMAANIGLCVLGGWRLFANHYLQWGAVGTWLLLDAQGFLGQGLGFAPAAELVWYVLFIEFVTYAMLPLPLRWSVCAALITAVTHIVLSTLPDQLSMERGCVMKRVLATVALYAGVNAAGFYTKFLTDRGQRKAFLETHRSLEARIKTQRETERQEKLLLSVLPDFVAREMIRDIAREENDKGAFTPSQFHKIYIHRYENVSILFADIKGFTALATQCSAQELVRVLNDLFARFDKLASECKCLRIKLLGDCYYCVSGLPEPRSDHAQCCVEMGLHMIRAIRAVRLKTHVDLNMRIGIHSGSVLCGVLGLRKWQFDVWSYDVTLANHMESGGIPGRVHISKATLACLDGAYEVEPGHGDTRDGYLKDHGVETYLIKANGPKTRRLLTNTRARMWHDSDSGPSKTLESPRINEPSSRERPPKLSHKNSSDSEDKISTMAQGSMDEETNNEWTPEIPFENLSAPPPLDEETTTTMVGGLVVLEVEDDPESCEVVVTPAPGSSMAQDVDELIDHSIEVDSNNRMRSDYVDRITLRFRDQETEAMFSQRREDMFKSNMLSCCIIWFSIVCCQLIILPSSLALFLGLGITSLAMIGAFVLVMAEEFPSLPKSLREFSSTLTLQRNQRTALAVTIICLMATSATVSLVVSTEDLGNFDSVENNSTSSSVSALFFSFLFGAPQPPIICKDCAPSSCNDSNNSRPKRTASREDVVEAKLCRSAEFVVFTWVLTLIALASTLKLHYLVKTCLAFVLVAIYIITIMVGYPSVFHFNNQNEINGWLPLWSQMLMLLLLFLVAVSYHARLVEVTARLDFLWAQAAGRELDEMAETRRSNAALLTNILPGHVAAHFLNEEARKTDELYSQARDLVAVMFASIPSFTHFYSEDINKGMECIRLLNEIIVDFDELLDEPRFNSVEKIKTVGSTYMAAAGLNPEEKEGPESPVDVEYPRPHEALCSLVEFAVAMQQRLDELNMHSFNNFKLRVGIACGPVVGGVIGARKPVFDVWGNTVNEASRMDSTGLEGKIQVPRDTAAELERCGFRVQQRGIVPVKGKGEMETYFVLGREETPKAGLARTPTAPSSLAAVVYGLVQAKRRHTIKRPGGRAPSILVKESSPVHPSPVLSKSHLRPPDMIAPELTASAQSIASVPSGRLSTFSSLRLPNSQKNSGQPRRIGPRGRRNTTQSHPSKPARLHSPGEEFTLAQNGHSQPELSTTNNEL</sequence>
<feature type="binding site" evidence="16">
    <location>
        <begin position="353"/>
        <end position="355"/>
    </location>
    <ligand>
        <name>ATP</name>
        <dbReference type="ChEBI" id="CHEBI:30616"/>
    </ligand>
</feature>
<dbReference type="Pfam" id="PF06327">
    <property type="entry name" value="Adcy_cons_dom"/>
    <property type="match status" value="1"/>
</dbReference>
<comment type="caution">
    <text evidence="22">The sequence shown here is derived from an EMBL/GenBank/DDBJ whole genome shotgun (WGS) entry which is preliminary data.</text>
</comment>
<feature type="transmembrane region" description="Helical" evidence="20">
    <location>
        <begin position="100"/>
        <end position="119"/>
    </location>
</feature>
<evidence type="ECO:0000256" key="18">
    <source>
        <dbReference type="RuleBase" id="RU000405"/>
    </source>
</evidence>
<comment type="catalytic activity">
    <reaction evidence="1">
        <text>ATP = 3',5'-cyclic AMP + diphosphate</text>
        <dbReference type="Rhea" id="RHEA:15389"/>
        <dbReference type="ChEBI" id="CHEBI:30616"/>
        <dbReference type="ChEBI" id="CHEBI:33019"/>
        <dbReference type="ChEBI" id="CHEBI:58165"/>
        <dbReference type="EC" id="4.6.1.1"/>
    </reaction>
</comment>
<keyword evidence="15 18" id="KW-0456">Lyase</keyword>
<evidence type="ECO:0000256" key="16">
    <source>
        <dbReference type="PIRSR" id="PIRSR039050-50"/>
    </source>
</evidence>
<evidence type="ECO:0000256" key="2">
    <source>
        <dbReference type="ARBA" id="ARBA00001936"/>
    </source>
</evidence>
<feature type="domain" description="Guanylate cyclase" evidence="21">
    <location>
        <begin position="306"/>
        <end position="433"/>
    </location>
</feature>
<feature type="compositionally biased region" description="Polar residues" evidence="19">
    <location>
        <begin position="1252"/>
        <end position="1266"/>
    </location>
</feature>
<dbReference type="GO" id="GO:0004016">
    <property type="term" value="F:adenylate cyclase activity"/>
    <property type="evidence" value="ECO:0007669"/>
    <property type="project" value="UniProtKB-EC"/>
</dbReference>
<dbReference type="EC" id="4.6.1.1" evidence="4"/>
<dbReference type="PIRSF" id="PIRSF039050">
    <property type="entry name" value="Ade_cyc"/>
    <property type="match status" value="1"/>
</dbReference>
<dbReference type="CDD" id="cd07302">
    <property type="entry name" value="CHD"/>
    <property type="match status" value="2"/>
</dbReference>
<reference evidence="22 23" key="1">
    <citation type="submission" date="2020-04" db="EMBL/GenBank/DDBJ databases">
        <authorList>
            <person name="Alioto T."/>
            <person name="Alioto T."/>
            <person name="Gomez Garrido J."/>
        </authorList>
    </citation>
    <scope>NUCLEOTIDE SEQUENCE [LARGE SCALE GENOMIC DNA]</scope>
</reference>
<evidence type="ECO:0000256" key="9">
    <source>
        <dbReference type="ARBA" id="ARBA00022840"/>
    </source>
</evidence>
<comment type="similarity">
    <text evidence="18">Belongs to the adenylyl cyclase class-4/guanylyl cyclase family.</text>
</comment>
<evidence type="ECO:0000256" key="15">
    <source>
        <dbReference type="ARBA" id="ARBA00023239"/>
    </source>
</evidence>
<dbReference type="SMART" id="SM00044">
    <property type="entry name" value="CYCc"/>
    <property type="match status" value="2"/>
</dbReference>
<evidence type="ECO:0000256" key="17">
    <source>
        <dbReference type="PIRSR" id="PIRSR039050-51"/>
    </source>
</evidence>
<feature type="transmembrane region" description="Helical" evidence="20">
    <location>
        <begin position="207"/>
        <end position="227"/>
    </location>
</feature>
<dbReference type="PROSITE" id="PS50125">
    <property type="entry name" value="GUANYLATE_CYCLASE_2"/>
    <property type="match status" value="2"/>
</dbReference>
<dbReference type="GO" id="GO:0007189">
    <property type="term" value="P:adenylate cyclase-activating G protein-coupled receptor signaling pathway"/>
    <property type="evidence" value="ECO:0007669"/>
    <property type="project" value="TreeGrafter"/>
</dbReference>
<evidence type="ECO:0000256" key="1">
    <source>
        <dbReference type="ARBA" id="ARBA00001593"/>
    </source>
</evidence>
<evidence type="ECO:0000256" key="20">
    <source>
        <dbReference type="SAM" id="Phobius"/>
    </source>
</evidence>
<dbReference type="OrthoDB" id="60033at2759"/>
<evidence type="ECO:0000256" key="3">
    <source>
        <dbReference type="ARBA" id="ARBA00004141"/>
    </source>
</evidence>
<dbReference type="InterPro" id="IPR030672">
    <property type="entry name" value="Adcy"/>
</dbReference>
<evidence type="ECO:0000256" key="12">
    <source>
        <dbReference type="ARBA" id="ARBA00022998"/>
    </source>
</evidence>
<evidence type="ECO:0000313" key="23">
    <source>
        <dbReference type="Proteomes" id="UP000494165"/>
    </source>
</evidence>
<keyword evidence="12" id="KW-0115">cAMP biosynthesis</keyword>
<keyword evidence="7" id="KW-0677">Repeat</keyword>
<dbReference type="InterPro" id="IPR018297">
    <property type="entry name" value="A/G_cyclase_CS"/>
</dbReference>
<feature type="domain" description="Guanylate cyclase" evidence="21">
    <location>
        <begin position="967"/>
        <end position="1114"/>
    </location>
</feature>
<dbReference type="InterPro" id="IPR001054">
    <property type="entry name" value="A/G_cyclase"/>
</dbReference>
<evidence type="ECO:0000313" key="22">
    <source>
        <dbReference type="EMBL" id="CAB3359226.1"/>
    </source>
</evidence>
<feature type="transmembrane region" description="Helical" evidence="20">
    <location>
        <begin position="878"/>
        <end position="898"/>
    </location>
</feature>
<protein>
    <recommendedName>
        <fullName evidence="4">adenylate cyclase</fullName>
        <ecNumber evidence="4">4.6.1.1</ecNumber>
    </recommendedName>
</protein>
<feature type="binding site" evidence="16">
    <location>
        <position position="1017"/>
    </location>
    <ligand>
        <name>ATP</name>
        <dbReference type="ChEBI" id="CHEBI:30616"/>
    </ligand>
</feature>
<evidence type="ECO:0000256" key="8">
    <source>
        <dbReference type="ARBA" id="ARBA00022741"/>
    </source>
</evidence>
<feature type="transmembrane region" description="Helical" evidence="20">
    <location>
        <begin position="67"/>
        <end position="88"/>
    </location>
</feature>
<evidence type="ECO:0000256" key="7">
    <source>
        <dbReference type="ARBA" id="ARBA00022737"/>
    </source>
</evidence>
<dbReference type="PROSITE" id="PS00452">
    <property type="entry name" value="GUANYLATE_CYCLASE_1"/>
    <property type="match status" value="1"/>
</dbReference>
<dbReference type="PANTHER" id="PTHR45627:SF1">
    <property type="entry name" value="ADENYLATE CYCLASE TYPE 8"/>
    <property type="match status" value="1"/>
</dbReference>
<feature type="compositionally biased region" description="Basic and acidic residues" evidence="19">
    <location>
        <begin position="518"/>
        <end position="538"/>
    </location>
</feature>
<gene>
    <name evidence="22" type="ORF">CLODIP_2_CD05307</name>
</gene>
<feature type="binding site" evidence="17">
    <location>
        <position position="312"/>
    </location>
    <ligand>
        <name>Mg(2+)</name>
        <dbReference type="ChEBI" id="CHEBI:18420"/>
        <label>2</label>
        <note>catalytic</note>
    </ligand>
</feature>
<accession>A0A8S1BJ39</accession>
<feature type="binding site" evidence="16">
    <location>
        <position position="399"/>
    </location>
    <ligand>
        <name>ATP</name>
        <dbReference type="ChEBI" id="CHEBI:30616"/>
    </ligand>
</feature>
<evidence type="ECO:0000256" key="4">
    <source>
        <dbReference type="ARBA" id="ARBA00012201"/>
    </source>
</evidence>
<keyword evidence="8 16" id="KW-0547">Nucleotide-binding</keyword>
<feature type="binding site" evidence="16">
    <location>
        <position position="1148"/>
    </location>
    <ligand>
        <name>ATP</name>
        <dbReference type="ChEBI" id="CHEBI:30616"/>
    </ligand>
</feature>
<feature type="region of interest" description="Disordered" evidence="19">
    <location>
        <begin position="1252"/>
        <end position="1315"/>
    </location>
</feature>
<evidence type="ECO:0000256" key="14">
    <source>
        <dbReference type="ARBA" id="ARBA00023180"/>
    </source>
</evidence>
<evidence type="ECO:0000256" key="10">
    <source>
        <dbReference type="ARBA" id="ARBA00022842"/>
    </source>
</evidence>
<dbReference type="InterPro" id="IPR032628">
    <property type="entry name" value="AC_N"/>
</dbReference>
<keyword evidence="11 20" id="KW-1133">Transmembrane helix</keyword>
<dbReference type="GO" id="GO:0005886">
    <property type="term" value="C:plasma membrane"/>
    <property type="evidence" value="ECO:0007669"/>
    <property type="project" value="InterPro"/>
</dbReference>
<organism evidence="22 23">
    <name type="scientific">Cloeon dipterum</name>
    <dbReference type="NCBI Taxonomy" id="197152"/>
    <lineage>
        <taxon>Eukaryota</taxon>
        <taxon>Metazoa</taxon>
        <taxon>Ecdysozoa</taxon>
        <taxon>Arthropoda</taxon>
        <taxon>Hexapoda</taxon>
        <taxon>Insecta</taxon>
        <taxon>Pterygota</taxon>
        <taxon>Palaeoptera</taxon>
        <taxon>Ephemeroptera</taxon>
        <taxon>Pisciforma</taxon>
        <taxon>Baetidae</taxon>
        <taxon>Cloeon</taxon>
    </lineage>
</organism>
<evidence type="ECO:0000256" key="13">
    <source>
        <dbReference type="ARBA" id="ARBA00023136"/>
    </source>
</evidence>
<evidence type="ECO:0000256" key="6">
    <source>
        <dbReference type="ARBA" id="ARBA00022723"/>
    </source>
</evidence>
<keyword evidence="13 20" id="KW-0472">Membrane</keyword>
<feature type="binding site" evidence="16">
    <location>
        <begin position="1101"/>
        <end position="1103"/>
    </location>
    <ligand>
        <name>ATP</name>
        <dbReference type="ChEBI" id="CHEBI:30616"/>
    </ligand>
</feature>
<keyword evidence="23" id="KW-1185">Reference proteome</keyword>
<feature type="transmembrane region" description="Helical" evidence="20">
    <location>
        <begin position="846"/>
        <end position="866"/>
    </location>
</feature>
<dbReference type="InterPro" id="IPR009398">
    <property type="entry name" value="Adcy_conserved_dom"/>
</dbReference>
<evidence type="ECO:0000259" key="21">
    <source>
        <dbReference type="PROSITE" id="PS50125"/>
    </source>
</evidence>
<evidence type="ECO:0000256" key="5">
    <source>
        <dbReference type="ARBA" id="ARBA00022692"/>
    </source>
</evidence>
<feature type="binding site" evidence="16">
    <location>
        <begin position="311"/>
        <end position="316"/>
    </location>
    <ligand>
        <name>ATP</name>
        <dbReference type="ChEBI" id="CHEBI:30616"/>
    </ligand>
</feature>
<keyword evidence="17" id="KW-0464">Manganese</keyword>